<feature type="signal peptide" evidence="1">
    <location>
        <begin position="1"/>
        <end position="24"/>
    </location>
</feature>
<dbReference type="EMBL" id="GISG01198537">
    <property type="protein sequence ID" value="MBA4657955.1"/>
    <property type="molecule type" value="Transcribed_RNA"/>
</dbReference>
<evidence type="ECO:0000313" key="2">
    <source>
        <dbReference type="EMBL" id="MBA4657955.1"/>
    </source>
</evidence>
<organism evidence="2">
    <name type="scientific">Opuntia streptacantha</name>
    <name type="common">Prickly pear cactus</name>
    <name type="synonym">Opuntia cardona</name>
    <dbReference type="NCBI Taxonomy" id="393608"/>
    <lineage>
        <taxon>Eukaryota</taxon>
        <taxon>Viridiplantae</taxon>
        <taxon>Streptophyta</taxon>
        <taxon>Embryophyta</taxon>
        <taxon>Tracheophyta</taxon>
        <taxon>Spermatophyta</taxon>
        <taxon>Magnoliopsida</taxon>
        <taxon>eudicotyledons</taxon>
        <taxon>Gunneridae</taxon>
        <taxon>Pentapetalae</taxon>
        <taxon>Caryophyllales</taxon>
        <taxon>Cactineae</taxon>
        <taxon>Cactaceae</taxon>
        <taxon>Opuntioideae</taxon>
        <taxon>Opuntia</taxon>
    </lineage>
</organism>
<feature type="chain" id="PRO_5027693248" evidence="1">
    <location>
        <begin position="25"/>
        <end position="130"/>
    </location>
</feature>
<accession>A0A7C9A609</accession>
<dbReference type="AlphaFoldDB" id="A0A7C9A609"/>
<reference evidence="2" key="2">
    <citation type="submission" date="2020-07" db="EMBL/GenBank/DDBJ databases">
        <authorList>
            <person name="Vera ALvarez R."/>
            <person name="Arias-Moreno D.M."/>
            <person name="Jimenez-Jacinto V."/>
            <person name="Jimenez-Bremont J.F."/>
            <person name="Swaminathan K."/>
            <person name="Moose S.P."/>
            <person name="Guerrero-Gonzalez M.L."/>
            <person name="Marino-Ramirez L."/>
            <person name="Landsman D."/>
            <person name="Rodriguez-Kessler M."/>
            <person name="Delgado-Sanchez P."/>
        </authorList>
    </citation>
    <scope>NUCLEOTIDE SEQUENCE</scope>
    <source>
        <tissue evidence="2">Cladode</tissue>
    </source>
</reference>
<sequence>MFSTSPAKNKFRFSLLILLSIVFSDISDKGTPPAVTNSSLNCPFPVTSNEQAFSKEATENNVSLETEAHKISSATPMRLSKYFQHLLTRLNSGGLELIIFCLTNVLLWSRRTAFTSSLCRSGVKSTISVP</sequence>
<proteinExistence type="predicted"/>
<name>A0A7C9A609_OPUST</name>
<reference evidence="2" key="1">
    <citation type="journal article" date="2013" name="J. Plant Res.">
        <title>Effect of fungi and light on seed germination of three Opuntia species from semiarid lands of central Mexico.</title>
        <authorList>
            <person name="Delgado-Sanchez P."/>
            <person name="Jimenez-Bremont J.F."/>
            <person name="Guerrero-Gonzalez Mde L."/>
            <person name="Flores J."/>
        </authorList>
    </citation>
    <scope>NUCLEOTIDE SEQUENCE</scope>
    <source>
        <tissue evidence="2">Cladode</tissue>
    </source>
</reference>
<evidence type="ECO:0000256" key="1">
    <source>
        <dbReference type="SAM" id="SignalP"/>
    </source>
</evidence>
<protein>
    <submittedName>
        <fullName evidence="2">Uncharacterized protein</fullName>
    </submittedName>
</protein>
<keyword evidence="1" id="KW-0732">Signal</keyword>